<dbReference type="EMBL" id="BAABKC010000128">
    <property type="protein sequence ID" value="GAA5078500.1"/>
    <property type="molecule type" value="Genomic_DNA"/>
</dbReference>
<sequence length="65" mass="6833">MASRPDLLGKAEGPEGLTPVLCSPVSLWQEPHKRPLSAPAGGGASLRWEDIRAQACGIDRGRPDG</sequence>
<comment type="caution">
    <text evidence="1">The sequence shown here is derived from an EMBL/GenBank/DDBJ whole genome shotgun (WGS) entry which is preliminary data.</text>
</comment>
<name>A0ABP9LIE4_9ACTN</name>
<accession>A0ABP9LIE4</accession>
<organism evidence="1 2">
    <name type="scientific">Streptomyces similanensis</name>
    <dbReference type="NCBI Taxonomy" id="1274988"/>
    <lineage>
        <taxon>Bacteria</taxon>
        <taxon>Bacillati</taxon>
        <taxon>Actinomycetota</taxon>
        <taxon>Actinomycetes</taxon>
        <taxon>Kitasatosporales</taxon>
        <taxon>Streptomycetaceae</taxon>
        <taxon>Streptomyces</taxon>
    </lineage>
</organism>
<evidence type="ECO:0000313" key="2">
    <source>
        <dbReference type="Proteomes" id="UP001500124"/>
    </source>
</evidence>
<protein>
    <submittedName>
        <fullName evidence="1">Uncharacterized protein</fullName>
    </submittedName>
</protein>
<reference evidence="2" key="1">
    <citation type="journal article" date="2019" name="Int. J. Syst. Evol. Microbiol.">
        <title>The Global Catalogue of Microorganisms (GCM) 10K type strain sequencing project: providing services to taxonomists for standard genome sequencing and annotation.</title>
        <authorList>
            <consortium name="The Broad Institute Genomics Platform"/>
            <consortium name="The Broad Institute Genome Sequencing Center for Infectious Disease"/>
            <person name="Wu L."/>
            <person name="Ma J."/>
        </authorList>
    </citation>
    <scope>NUCLEOTIDE SEQUENCE [LARGE SCALE GENOMIC DNA]</scope>
    <source>
        <strain evidence="2">JCM 18410</strain>
    </source>
</reference>
<keyword evidence="2" id="KW-1185">Reference proteome</keyword>
<gene>
    <name evidence="1" type="ORF">GCM10023336_70290</name>
</gene>
<evidence type="ECO:0000313" key="1">
    <source>
        <dbReference type="EMBL" id="GAA5078500.1"/>
    </source>
</evidence>
<proteinExistence type="predicted"/>
<dbReference type="Proteomes" id="UP001500124">
    <property type="component" value="Unassembled WGS sequence"/>
</dbReference>